<keyword evidence="2" id="KW-0238">DNA-binding</keyword>
<dbReference type="SMART" id="SM00354">
    <property type="entry name" value="HTH_LACI"/>
    <property type="match status" value="1"/>
</dbReference>
<dbReference type="Pfam" id="PF00356">
    <property type="entry name" value="LacI"/>
    <property type="match status" value="1"/>
</dbReference>
<dbReference type="CDD" id="cd01392">
    <property type="entry name" value="HTH_LacI"/>
    <property type="match status" value="1"/>
</dbReference>
<reference evidence="5" key="1">
    <citation type="submission" date="2021-06" db="EMBL/GenBank/DDBJ databases">
        <authorList>
            <person name="Criscuolo A."/>
        </authorList>
    </citation>
    <scope>NUCLEOTIDE SEQUENCE</scope>
    <source>
        <strain evidence="5">CIP111600</strain>
    </source>
</reference>
<evidence type="ECO:0000256" key="3">
    <source>
        <dbReference type="ARBA" id="ARBA00023163"/>
    </source>
</evidence>
<dbReference type="Pfam" id="PF13377">
    <property type="entry name" value="Peripla_BP_3"/>
    <property type="match status" value="1"/>
</dbReference>
<dbReference type="InterPro" id="IPR000843">
    <property type="entry name" value="HTH_LacI"/>
</dbReference>
<sequence>MEFIVTRKEVAELAGVSEATVSRVMSGVGPIKAETRQRVLEAAQSLNYHPNAIAQSFARRRSGNVGVVLPYVPKVHIFSTYYFSEVLSGIGQQVKEMGYDMLLMFRTPGVESDYMRIFRSQKVDACIILGATDTPGEREELRTMAEAGLPFCLVNQHFAGERFPEIDADHTEGSYRAVRHLIGKGYRHIAFLNGSPQYSNSGDRLRGYVQAMQEDGLLPEAEAGEDVIGAGAVPPHWYYEGNYSRTSGYKAAAEMVRNRERIDAVFASNDRMAIGLMQGLREHGIVPGRDIAIVGYDDSEAARVTDPPLTSVAVPFYEMGRLAAESVLTRAAGGSQTGEEASPVSIKLETKLVVRQSCER</sequence>
<evidence type="ECO:0000313" key="5">
    <source>
        <dbReference type="EMBL" id="CAG7650518.1"/>
    </source>
</evidence>
<proteinExistence type="predicted"/>
<dbReference type="PANTHER" id="PTHR30146:SF109">
    <property type="entry name" value="HTH-TYPE TRANSCRIPTIONAL REGULATOR GALS"/>
    <property type="match status" value="1"/>
</dbReference>
<evidence type="ECO:0000259" key="4">
    <source>
        <dbReference type="PROSITE" id="PS50932"/>
    </source>
</evidence>
<dbReference type="InterPro" id="IPR046335">
    <property type="entry name" value="LacI/GalR-like_sensor"/>
</dbReference>
<comment type="caution">
    <text evidence="5">The sequence shown here is derived from an EMBL/GenBank/DDBJ whole genome shotgun (WGS) entry which is preliminary data.</text>
</comment>
<evidence type="ECO:0000256" key="1">
    <source>
        <dbReference type="ARBA" id="ARBA00023015"/>
    </source>
</evidence>
<dbReference type="RefSeq" id="WP_218095778.1">
    <property type="nucleotide sequence ID" value="NZ_CAJVAS010000054.1"/>
</dbReference>
<dbReference type="GO" id="GO:0003700">
    <property type="term" value="F:DNA-binding transcription factor activity"/>
    <property type="evidence" value="ECO:0007669"/>
    <property type="project" value="TreeGrafter"/>
</dbReference>
<gene>
    <name evidence="5" type="primary">ccpA_10</name>
    <name evidence="5" type="ORF">PAESOLCIP111_06097</name>
</gene>
<keyword evidence="1" id="KW-0805">Transcription regulation</keyword>
<dbReference type="AlphaFoldDB" id="A0A916K799"/>
<dbReference type="CDD" id="cd06267">
    <property type="entry name" value="PBP1_LacI_sugar_binding-like"/>
    <property type="match status" value="1"/>
</dbReference>
<feature type="domain" description="HTH lacI-type" evidence="4">
    <location>
        <begin position="5"/>
        <end position="59"/>
    </location>
</feature>
<dbReference type="PANTHER" id="PTHR30146">
    <property type="entry name" value="LACI-RELATED TRANSCRIPTIONAL REPRESSOR"/>
    <property type="match status" value="1"/>
</dbReference>
<keyword evidence="6" id="KW-1185">Reference proteome</keyword>
<dbReference type="EMBL" id="CAJVAS010000054">
    <property type="protein sequence ID" value="CAG7650518.1"/>
    <property type="molecule type" value="Genomic_DNA"/>
</dbReference>
<evidence type="ECO:0000256" key="2">
    <source>
        <dbReference type="ARBA" id="ARBA00023125"/>
    </source>
</evidence>
<evidence type="ECO:0000313" key="6">
    <source>
        <dbReference type="Proteomes" id="UP000693672"/>
    </source>
</evidence>
<dbReference type="PROSITE" id="PS50932">
    <property type="entry name" value="HTH_LACI_2"/>
    <property type="match status" value="1"/>
</dbReference>
<protein>
    <submittedName>
        <fullName evidence="5">Catabolite control protein A</fullName>
    </submittedName>
</protein>
<organism evidence="5 6">
    <name type="scientific">Paenibacillus solanacearum</name>
    <dbReference type="NCBI Taxonomy" id="2048548"/>
    <lineage>
        <taxon>Bacteria</taxon>
        <taxon>Bacillati</taxon>
        <taxon>Bacillota</taxon>
        <taxon>Bacilli</taxon>
        <taxon>Bacillales</taxon>
        <taxon>Paenibacillaceae</taxon>
        <taxon>Paenibacillus</taxon>
    </lineage>
</organism>
<keyword evidence="3" id="KW-0804">Transcription</keyword>
<name>A0A916K799_9BACL</name>
<accession>A0A916K799</accession>
<dbReference type="Proteomes" id="UP000693672">
    <property type="component" value="Unassembled WGS sequence"/>
</dbReference>
<dbReference type="GO" id="GO:0000976">
    <property type="term" value="F:transcription cis-regulatory region binding"/>
    <property type="evidence" value="ECO:0007669"/>
    <property type="project" value="TreeGrafter"/>
</dbReference>